<evidence type="ECO:0000313" key="1">
    <source>
        <dbReference type="EMBL" id="KAK3044585.1"/>
    </source>
</evidence>
<comment type="caution">
    <text evidence="1">The sequence shown here is derived from an EMBL/GenBank/DDBJ whole genome shotgun (WGS) entry which is preliminary data.</text>
</comment>
<reference evidence="1" key="1">
    <citation type="submission" date="2024-09" db="EMBL/GenBank/DDBJ databases">
        <title>Black Yeasts Isolated from many extreme environments.</title>
        <authorList>
            <person name="Coleine C."/>
            <person name="Stajich J.E."/>
            <person name="Selbmann L."/>
        </authorList>
    </citation>
    <scope>NUCLEOTIDE SEQUENCE</scope>
    <source>
        <strain evidence="1">CCFEE 5737</strain>
    </source>
</reference>
<organism evidence="1 2">
    <name type="scientific">Coniosporium uncinatum</name>
    <dbReference type="NCBI Taxonomy" id="93489"/>
    <lineage>
        <taxon>Eukaryota</taxon>
        <taxon>Fungi</taxon>
        <taxon>Dikarya</taxon>
        <taxon>Ascomycota</taxon>
        <taxon>Pezizomycotina</taxon>
        <taxon>Dothideomycetes</taxon>
        <taxon>Dothideomycetes incertae sedis</taxon>
        <taxon>Coniosporium</taxon>
    </lineage>
</organism>
<sequence length="316" mass="33896">MLSPFISSLPIDIPPIFYTALEVIKAFTHCVTPSNPSLPRYSSLAATFTCNLAGNITGASLALSTAGIDTQQGLLSIPAEAGYRAFDVFYYLDSSSATEAEREALNLRAPSLYSFLKRSGTFNPPPYLPTVDDAASAEEFRHNLRALGIKGVAQRNLIMLLAGLLKLGDSLSYLVDEEALDAVCEDVAVLLDVDKDVLRRKCSTEDRQVLIAGLYEAAVDWVIGFANESIRSALRGARAGLNPDSSDSDAGIVTPNESEEFGDSVSISVIDIPGQNLSRAIALRTVFDDTDGINAEMKEDGVHIQAAGTSVLREMQ</sequence>
<accession>A0ACC3CTL0</accession>
<evidence type="ECO:0000313" key="2">
    <source>
        <dbReference type="Proteomes" id="UP001186974"/>
    </source>
</evidence>
<keyword evidence="2" id="KW-1185">Reference proteome</keyword>
<protein>
    <submittedName>
        <fullName evidence="1">Uncharacterized protein</fullName>
    </submittedName>
</protein>
<gene>
    <name evidence="1" type="ORF">LTS18_000885</name>
</gene>
<feature type="non-terminal residue" evidence="1">
    <location>
        <position position="316"/>
    </location>
</feature>
<name>A0ACC3CTL0_9PEZI</name>
<proteinExistence type="predicted"/>
<dbReference type="EMBL" id="JAWDJW010011746">
    <property type="protein sequence ID" value="KAK3044585.1"/>
    <property type="molecule type" value="Genomic_DNA"/>
</dbReference>
<dbReference type="Proteomes" id="UP001186974">
    <property type="component" value="Unassembled WGS sequence"/>
</dbReference>